<keyword evidence="2" id="KW-0812">Transmembrane</keyword>
<dbReference type="Pfam" id="PF02153">
    <property type="entry name" value="PDH_N"/>
    <property type="match status" value="1"/>
</dbReference>
<keyword evidence="1" id="KW-0560">Oxidoreductase</keyword>
<dbReference type="Pfam" id="PF20463">
    <property type="entry name" value="PDH_C"/>
    <property type="match status" value="1"/>
</dbReference>
<dbReference type="InterPro" id="IPR003099">
    <property type="entry name" value="Prephen_DH"/>
</dbReference>
<keyword evidence="2" id="KW-0472">Membrane</keyword>
<evidence type="ECO:0000256" key="1">
    <source>
        <dbReference type="ARBA" id="ARBA00023002"/>
    </source>
</evidence>
<evidence type="ECO:0000256" key="2">
    <source>
        <dbReference type="SAM" id="Phobius"/>
    </source>
</evidence>
<feature type="transmembrane region" description="Helical" evidence="2">
    <location>
        <begin position="6"/>
        <end position="26"/>
    </location>
</feature>
<proteinExistence type="predicted"/>
<dbReference type="GO" id="GO:0004665">
    <property type="term" value="F:prephenate dehydrogenase (NADP+) activity"/>
    <property type="evidence" value="ECO:0007669"/>
    <property type="project" value="InterPro"/>
</dbReference>
<dbReference type="GO" id="GO:0008977">
    <property type="term" value="F:prephenate dehydrogenase (NAD+) activity"/>
    <property type="evidence" value="ECO:0007669"/>
    <property type="project" value="InterPro"/>
</dbReference>
<protein>
    <submittedName>
        <fullName evidence="4">Cyclohexadienyl dehydrogenase</fullName>
    </submittedName>
</protein>
<dbReference type="InterPro" id="IPR050812">
    <property type="entry name" value="Preph/Arog_dehydrog"/>
</dbReference>
<name>G4WVA2_9BACT</name>
<evidence type="ECO:0000313" key="4">
    <source>
        <dbReference type="EMBL" id="AEQ20354.1"/>
    </source>
</evidence>
<dbReference type="PANTHER" id="PTHR21363">
    <property type="entry name" value="PREPHENATE DEHYDROGENASE"/>
    <property type="match status" value="1"/>
</dbReference>
<feature type="domain" description="Prephenate/arogenate dehydrogenase" evidence="3">
    <location>
        <begin position="8"/>
        <end position="290"/>
    </location>
</feature>
<dbReference type="PROSITE" id="PS51176">
    <property type="entry name" value="PDH_ADH"/>
    <property type="match status" value="1"/>
</dbReference>
<dbReference type="InterPro" id="IPR036291">
    <property type="entry name" value="NAD(P)-bd_dom_sf"/>
</dbReference>
<dbReference type="SUPFAM" id="SSF51735">
    <property type="entry name" value="NAD(P)-binding Rossmann-fold domains"/>
    <property type="match status" value="1"/>
</dbReference>
<dbReference type="GO" id="GO:0070403">
    <property type="term" value="F:NAD+ binding"/>
    <property type="evidence" value="ECO:0007669"/>
    <property type="project" value="InterPro"/>
</dbReference>
<dbReference type="Gene3D" id="3.40.50.720">
    <property type="entry name" value="NAD(P)-binding Rossmann-like Domain"/>
    <property type="match status" value="1"/>
</dbReference>
<accession>G4WVA2</accession>
<sequence length="384" mass="41164">METGPAFIRVAIIGFGLIGASLARALRERQMAGHIYACDTNAGYLEYGIQHFIVDETSFDAAIAVAGADLVLIATPPASFAAIAQSIVPALKHGALVMDMGSVKQSAMEAIASQLPKHVDYIPCHPIAGREHSGPEASLATLFDQRRVIITPAEDVREHALHAAMLFWQALGSKPEAMPADLHDAIYATVSHLPQLVAFAATPIIAPSLPESAGFPLFQRFTRLCHSATPLWAEIFALNARPLLVVLTTYLQGVYQIVSELREGEPEAGGKSAAVSAEELAFCRIVLFPRIAASCLVGAVMTTEKKMNLPLARYAGSGFADVACPALEAPDDDLKQISNYAVQIAELLEQFIATLNRLHHALEMGDIAAIEAQLQSLQEPAKRL</sequence>
<reference evidence="4" key="1">
    <citation type="journal article" date="2011" name="J. Bacteriol.">
        <title>Long-chain N-acyl amino acid synthases are linked to the putative PEP-CTERM/exosortase protein-sorting system in Gram-negative bacteria.</title>
        <authorList>
            <person name="Craig J.W."/>
            <person name="Cherry M.A."/>
            <person name="Brady S.F."/>
        </authorList>
    </citation>
    <scope>NUCLEOTIDE SEQUENCE</scope>
</reference>
<dbReference type="InterPro" id="IPR046826">
    <property type="entry name" value="PDH_N"/>
</dbReference>
<dbReference type="SUPFAM" id="SSF48179">
    <property type="entry name" value="6-phosphogluconate dehydrogenase C-terminal domain-like"/>
    <property type="match status" value="1"/>
</dbReference>
<dbReference type="InterPro" id="IPR046825">
    <property type="entry name" value="PDH_C"/>
</dbReference>
<organism evidence="4">
    <name type="scientific">uncultured bacterium CSL1</name>
    <dbReference type="NCBI Taxonomy" id="1091565"/>
    <lineage>
        <taxon>Bacteria</taxon>
        <taxon>environmental samples</taxon>
    </lineage>
</organism>
<keyword evidence="2" id="KW-1133">Transmembrane helix</keyword>
<dbReference type="PANTHER" id="PTHR21363:SF0">
    <property type="entry name" value="PREPHENATE DEHYDROGENASE [NADP(+)]"/>
    <property type="match status" value="1"/>
</dbReference>
<dbReference type="GO" id="GO:0006571">
    <property type="term" value="P:tyrosine biosynthetic process"/>
    <property type="evidence" value="ECO:0007669"/>
    <property type="project" value="InterPro"/>
</dbReference>
<dbReference type="EMBL" id="JF429407">
    <property type="protein sequence ID" value="AEQ20354.1"/>
    <property type="molecule type" value="Genomic_DNA"/>
</dbReference>
<dbReference type="InterPro" id="IPR008927">
    <property type="entry name" value="6-PGluconate_DH-like_C_sf"/>
</dbReference>
<evidence type="ECO:0000259" key="3">
    <source>
        <dbReference type="PROSITE" id="PS51176"/>
    </source>
</evidence>
<dbReference type="AlphaFoldDB" id="G4WVA2"/>
<dbReference type="Gene3D" id="1.10.3660.10">
    <property type="entry name" value="6-phosphogluconate dehydrogenase C-terminal like domain"/>
    <property type="match status" value="2"/>
</dbReference>
<dbReference type="FunFam" id="3.40.50.720:FF:000208">
    <property type="entry name" value="Prephenate dehydrogenase"/>
    <property type="match status" value="1"/>
</dbReference>